<feature type="transmembrane region" description="Helical" evidence="14">
    <location>
        <begin position="738"/>
        <end position="762"/>
    </location>
</feature>
<feature type="transmembrane region" description="Helical" evidence="14">
    <location>
        <begin position="774"/>
        <end position="793"/>
    </location>
</feature>
<feature type="transmembrane region" description="Helical" evidence="14">
    <location>
        <begin position="805"/>
        <end position="825"/>
    </location>
</feature>
<comment type="cofactor">
    <cofactor evidence="1">
        <name>Ca(2+)</name>
        <dbReference type="ChEBI" id="CHEBI:29108"/>
    </cofactor>
</comment>
<evidence type="ECO:0000256" key="11">
    <source>
        <dbReference type="ARBA" id="ARBA00022989"/>
    </source>
</evidence>
<comment type="caution">
    <text evidence="17">The sequence shown here is derived from an EMBL/GenBank/DDBJ whole genome shotgun (WGS) entry which is preliminary data.</text>
</comment>
<dbReference type="CDD" id="cd16020">
    <property type="entry name" value="GPI_EPT_1"/>
    <property type="match status" value="1"/>
</dbReference>
<feature type="domain" description="Sulfatase N-terminal" evidence="15">
    <location>
        <begin position="217"/>
        <end position="313"/>
    </location>
</feature>
<feature type="transmembrane region" description="Helical" evidence="14">
    <location>
        <begin position="624"/>
        <end position="644"/>
    </location>
</feature>
<name>A0ABP1P8M8_XYLVO</name>
<feature type="transmembrane region" description="Helical" evidence="14">
    <location>
        <begin position="444"/>
        <end position="466"/>
    </location>
</feature>
<feature type="transmembrane region" description="Helical" evidence="14">
    <location>
        <begin position="651"/>
        <end position="684"/>
    </location>
</feature>
<feature type="transmembrane region" description="Helical" evidence="14">
    <location>
        <begin position="552"/>
        <end position="571"/>
    </location>
</feature>
<evidence type="ECO:0000256" key="8">
    <source>
        <dbReference type="ARBA" id="ARBA00022679"/>
    </source>
</evidence>
<evidence type="ECO:0000256" key="5">
    <source>
        <dbReference type="ARBA" id="ARBA00008779"/>
    </source>
</evidence>
<feature type="domain" description="GPI ethanolamine phosphate transferase 1 C-terminal" evidence="16">
    <location>
        <begin position="406"/>
        <end position="798"/>
    </location>
</feature>
<accession>A0ABP1P8M8</accession>
<proteinExistence type="inferred from homology"/>
<feature type="transmembrane region" description="Helical" evidence="14">
    <location>
        <begin position="418"/>
        <end position="438"/>
    </location>
</feature>
<feature type="transmembrane region" description="Helical" evidence="14">
    <location>
        <begin position="704"/>
        <end position="726"/>
    </location>
</feature>
<dbReference type="PANTHER" id="PTHR12250">
    <property type="entry name" value="PHOSPHATIDYLINOSITOL GLYCAN, CLASS N"/>
    <property type="match status" value="1"/>
</dbReference>
<dbReference type="EC" id="2.-.-.-" evidence="14"/>
<evidence type="ECO:0000256" key="12">
    <source>
        <dbReference type="ARBA" id="ARBA00023136"/>
    </source>
</evidence>
<sequence>MYNGKFNIVGNNNLFVIWGLIVHIIFLWGVLDVNFHSPIIKELPNVPILENAPAKRLVLFVADGLRFRTFIEAPPKYLKYVMTNKGAWGISHTRMPTESRPGIVAICAGLYEDPSAIFKGWKENPVDFDSIFNQSHFSWVWGSPDIIPIFTKDAKGNVYGDSYPPEWQNFDIMHGQIWRLDSWVFDKYIDWLRGEAHKVKNTERIILFLHLLGCDTTGHTAKPYSREYVDNMNYVDRKIEEIVQMTENFFGDNGTAYIFTADHGMTDWGSHGSGSTDETETPLIVWGKGISAFNFHQNVEQVDITPLISSLIGTPIPINNEGVLPWQYLNATNFKYINRALLNNLKQLTYQVKANHKMNCEDTGFVDWREMELNNKISIFDKYLENEDSNEKLNEIVDAIKLAKNSLIYFRQYQRTRFLLYLSVMWIGWIMLLFFKIIGTKRRLVNSFTLLVIDSVFIILVVTIFIMHKGCNNWRLPWYAFLAAISSWLAVRSTIMYSIKLKMDSNKYYLTIIAEIIFLLVTMFIGLTYRCALSIGMLCTIFTQKIALKNSLNLFCWTALFLAVFPLLPVVEPYPRVYIVLLSVCIVTIAVALKMQSKYRKAVEIFRLVVTGLIYLEFIDGRNWVSWIILLITPLYILIYSAQLRKRMQGIVLSLFCPLVLLSASYEPFFFIILALHLSCWQQFNAFSVQSDQNTINPLTMEELLKAAILMLYTLLCFFGTGNMATISSFDPSWTRHFVTVFSPFTMFLLILLKISIPLILIGCTSHTLGSSNIFLGVLLLGDCLSLPLMYCVTPQGSWLDIGSAISRFTIAISLPCLIVLLHYLSYPLVTFSPSKFKLYINLKRKCIV</sequence>
<dbReference type="Proteomes" id="UP001642520">
    <property type="component" value="Unassembled WGS sequence"/>
</dbReference>
<comment type="function">
    <text evidence="14">Ethanolamine phosphate transferase involved in glycosylphosphatidylinositol-anchor biosynthesis. Transfers ethanolamine phosphate to the first alpha-1,4-linked mannose of the glycosylphosphatidylinositol precursor of GPI-anchor.</text>
</comment>
<dbReference type="PANTHER" id="PTHR12250:SF0">
    <property type="entry name" value="GPI ETHANOLAMINE PHOSPHATE TRANSFERASE 1"/>
    <property type="match status" value="1"/>
</dbReference>
<evidence type="ECO:0000313" key="18">
    <source>
        <dbReference type="Proteomes" id="UP001642520"/>
    </source>
</evidence>
<protein>
    <recommendedName>
        <fullName evidence="6 14">GPI ethanolamine phosphate transferase 1</fullName>
        <ecNumber evidence="14">2.-.-.-</ecNumber>
    </recommendedName>
</protein>
<feature type="transmembrane region" description="Helical" evidence="14">
    <location>
        <begin position="577"/>
        <end position="595"/>
    </location>
</feature>
<evidence type="ECO:0000259" key="16">
    <source>
        <dbReference type="Pfam" id="PF04987"/>
    </source>
</evidence>
<dbReference type="EMBL" id="CAXAJV020001300">
    <property type="protein sequence ID" value="CAL7949609.1"/>
    <property type="molecule type" value="Genomic_DNA"/>
</dbReference>
<keyword evidence="18" id="KW-1185">Reference proteome</keyword>
<evidence type="ECO:0000256" key="4">
    <source>
        <dbReference type="ARBA" id="ARBA00008400"/>
    </source>
</evidence>
<evidence type="ECO:0000256" key="10">
    <source>
        <dbReference type="ARBA" id="ARBA00022824"/>
    </source>
</evidence>
<comment type="subcellular location">
    <subcellularLocation>
        <location evidence="2 14">Endoplasmic reticulum membrane</location>
        <topology evidence="2 14">Multi-pass membrane protein</topology>
    </subcellularLocation>
</comment>
<evidence type="ECO:0000256" key="6">
    <source>
        <dbReference type="ARBA" id="ARBA00020831"/>
    </source>
</evidence>
<dbReference type="InterPro" id="IPR007070">
    <property type="entry name" value="GPI_EtnP_transferase_1"/>
</dbReference>
<dbReference type="InterPro" id="IPR017850">
    <property type="entry name" value="Alkaline_phosphatase_core_sf"/>
</dbReference>
<evidence type="ECO:0000259" key="15">
    <source>
        <dbReference type="Pfam" id="PF00884"/>
    </source>
</evidence>
<gene>
    <name evidence="17" type="ORF">XYLVIOL_LOCUS9500</name>
</gene>
<feature type="transmembrane region" description="Helical" evidence="14">
    <location>
        <begin position="509"/>
        <end position="532"/>
    </location>
</feature>
<dbReference type="Gene3D" id="3.40.720.10">
    <property type="entry name" value="Alkaline Phosphatase, subunit A"/>
    <property type="match status" value="1"/>
</dbReference>
<feature type="transmembrane region" description="Helical" evidence="14">
    <location>
        <begin position="12"/>
        <end position="31"/>
    </location>
</feature>
<keyword evidence="8 14" id="KW-0808">Transferase</keyword>
<reference evidence="17 18" key="1">
    <citation type="submission" date="2024-08" db="EMBL/GenBank/DDBJ databases">
        <authorList>
            <person name="Will J Nash"/>
            <person name="Angela Man"/>
            <person name="Seanna McTaggart"/>
            <person name="Kendall Baker"/>
            <person name="Tom Barker"/>
            <person name="Leah Catchpole"/>
            <person name="Alex Durrant"/>
            <person name="Karim Gharbi"/>
            <person name="Naomi Irish"/>
            <person name="Gemy Kaithakottil"/>
            <person name="Debby Ku"/>
            <person name="Aaliyah Providence"/>
            <person name="Felix Shaw"/>
            <person name="David Swarbreck"/>
            <person name="Chris Watkins"/>
            <person name="Ann M. McCartney"/>
            <person name="Giulio Formenti"/>
            <person name="Alice Mouton"/>
            <person name="Noel Vella"/>
            <person name="Bjorn M von Reumont"/>
            <person name="Adriana Vella"/>
            <person name="Wilfried Haerty"/>
        </authorList>
    </citation>
    <scope>NUCLEOTIDE SEQUENCE [LARGE SCALE GENOMIC DNA]</scope>
</reference>
<dbReference type="Pfam" id="PF04987">
    <property type="entry name" value="PigN"/>
    <property type="match status" value="1"/>
</dbReference>
<keyword evidence="11 14" id="KW-1133">Transmembrane helix</keyword>
<keyword evidence="7 14" id="KW-0337">GPI-anchor biosynthesis</keyword>
<keyword evidence="13" id="KW-0325">Glycoprotein</keyword>
<keyword evidence="10 14" id="KW-0256">Endoplasmic reticulum</keyword>
<evidence type="ECO:0000256" key="3">
    <source>
        <dbReference type="ARBA" id="ARBA00004687"/>
    </source>
</evidence>
<evidence type="ECO:0000256" key="14">
    <source>
        <dbReference type="RuleBase" id="RU367138"/>
    </source>
</evidence>
<evidence type="ECO:0000313" key="17">
    <source>
        <dbReference type="EMBL" id="CAL7949609.1"/>
    </source>
</evidence>
<dbReference type="InterPro" id="IPR037671">
    <property type="entry name" value="PIGN_N"/>
</dbReference>
<keyword evidence="9 14" id="KW-0812">Transmembrane</keyword>
<dbReference type="SUPFAM" id="SSF53649">
    <property type="entry name" value="Alkaline phosphatase-like"/>
    <property type="match status" value="1"/>
</dbReference>
<evidence type="ECO:0000256" key="13">
    <source>
        <dbReference type="ARBA" id="ARBA00023180"/>
    </source>
</evidence>
<evidence type="ECO:0000256" key="7">
    <source>
        <dbReference type="ARBA" id="ARBA00022502"/>
    </source>
</evidence>
<dbReference type="Pfam" id="PF00884">
    <property type="entry name" value="Sulfatase"/>
    <property type="match status" value="1"/>
</dbReference>
<comment type="similarity">
    <text evidence="5">Belongs to the sulfatase family.</text>
</comment>
<dbReference type="InterPro" id="IPR017852">
    <property type="entry name" value="GPI_EtnP_transferase_1_C"/>
</dbReference>
<comment type="pathway">
    <text evidence="3 14">Glycolipid biosynthesis; glycosylphosphatidylinositol-anchor biosynthesis.</text>
</comment>
<evidence type="ECO:0000256" key="9">
    <source>
        <dbReference type="ARBA" id="ARBA00022692"/>
    </source>
</evidence>
<evidence type="ECO:0000256" key="2">
    <source>
        <dbReference type="ARBA" id="ARBA00004477"/>
    </source>
</evidence>
<organism evidence="17 18">
    <name type="scientific">Xylocopa violacea</name>
    <name type="common">Violet carpenter bee</name>
    <name type="synonym">Apis violacea</name>
    <dbReference type="NCBI Taxonomy" id="135666"/>
    <lineage>
        <taxon>Eukaryota</taxon>
        <taxon>Metazoa</taxon>
        <taxon>Ecdysozoa</taxon>
        <taxon>Arthropoda</taxon>
        <taxon>Hexapoda</taxon>
        <taxon>Insecta</taxon>
        <taxon>Pterygota</taxon>
        <taxon>Neoptera</taxon>
        <taxon>Endopterygota</taxon>
        <taxon>Hymenoptera</taxon>
        <taxon>Apocrita</taxon>
        <taxon>Aculeata</taxon>
        <taxon>Apoidea</taxon>
        <taxon>Anthophila</taxon>
        <taxon>Apidae</taxon>
        <taxon>Xylocopa</taxon>
        <taxon>Xylocopa</taxon>
    </lineage>
</organism>
<evidence type="ECO:0000256" key="1">
    <source>
        <dbReference type="ARBA" id="ARBA00001913"/>
    </source>
</evidence>
<comment type="similarity">
    <text evidence="4 14">Belongs to the PIGG/PIGN/PIGO family. PIGN subfamily.</text>
</comment>
<dbReference type="InterPro" id="IPR000917">
    <property type="entry name" value="Sulfatase_N"/>
</dbReference>
<keyword evidence="12 14" id="KW-0472">Membrane</keyword>
<feature type="transmembrane region" description="Helical" evidence="14">
    <location>
        <begin position="478"/>
        <end position="497"/>
    </location>
</feature>